<evidence type="ECO:0000256" key="6">
    <source>
        <dbReference type="ARBA" id="ARBA00022989"/>
    </source>
</evidence>
<accession>A0A7S0RAM1</accession>
<sequence>MHSVWHRANTLATFFGTVAGVLAILTTSTDLLHKADPKVKISVAEVKKLSTYQGTRDQAVITFNLDADLRSVFSWNTKQLFVYLQAEYSTKSNGVNQVVLWDSIVQQKDKAYIRLKGHKTKYAFIDHGTGMHRADMNLTLVWDVMPRVGYLYQDQRSVNIGSLKALQSQA</sequence>
<evidence type="ECO:0000313" key="10">
    <source>
        <dbReference type="EMBL" id="CAD8671800.1"/>
    </source>
</evidence>
<name>A0A7S0RAM1_9CHLO</name>
<dbReference type="PANTHER" id="PTHR12804">
    <property type="entry name" value="MICROSOMAL SIGNAL PEPTIDASE 23 KD SUBUNIT SPC22/23"/>
    <property type="match status" value="1"/>
</dbReference>
<evidence type="ECO:0000256" key="8">
    <source>
        <dbReference type="ARBA" id="ARBA00029556"/>
    </source>
</evidence>
<protein>
    <recommendedName>
        <fullName evidence="8 9">Signal peptidase complex subunit 3</fullName>
    </recommendedName>
    <alternativeName>
        <fullName evidence="9">Microsomal signal peptidase 22 kDa subunit</fullName>
    </alternativeName>
</protein>
<dbReference type="Pfam" id="PF04573">
    <property type="entry name" value="SPC22"/>
    <property type="match status" value="1"/>
</dbReference>
<keyword evidence="5 9" id="KW-0735">Signal-anchor</keyword>
<evidence type="ECO:0000256" key="4">
    <source>
        <dbReference type="ARBA" id="ARBA00022824"/>
    </source>
</evidence>
<dbReference type="PIRSF" id="PIRSF016089">
    <property type="entry name" value="SPC22"/>
    <property type="match status" value="1"/>
</dbReference>
<keyword evidence="7 9" id="KW-0472">Membrane</keyword>
<dbReference type="AlphaFoldDB" id="A0A7S0RAM1"/>
<keyword evidence="4 9" id="KW-0256">Endoplasmic reticulum</keyword>
<comment type="function">
    <text evidence="9">Essential component of the signal peptidase complex (SPC) which catalyzes the cleavage of N-terminal signal sequences from nascent proteins as they are translocated into the lumen of the endoplasmic reticulum. Essential for the SPC catalytic activity, possibly by stabilizing and positioning the active center of the complex close to the lumenal surface.</text>
</comment>
<keyword evidence="6 9" id="KW-1133">Transmembrane helix</keyword>
<dbReference type="PANTHER" id="PTHR12804:SF0">
    <property type="entry name" value="SIGNAL PEPTIDASE COMPLEX SUBUNIT 3"/>
    <property type="match status" value="1"/>
</dbReference>
<evidence type="ECO:0000256" key="1">
    <source>
        <dbReference type="ARBA" id="ARBA00004648"/>
    </source>
</evidence>
<evidence type="ECO:0000256" key="9">
    <source>
        <dbReference type="PIRNR" id="PIRNR016089"/>
    </source>
</evidence>
<dbReference type="InterPro" id="IPR007653">
    <property type="entry name" value="SPC3"/>
</dbReference>
<organism evidence="10">
    <name type="scientific">Chlamydomonas leiostraca</name>
    <dbReference type="NCBI Taxonomy" id="1034604"/>
    <lineage>
        <taxon>Eukaryota</taxon>
        <taxon>Viridiplantae</taxon>
        <taxon>Chlorophyta</taxon>
        <taxon>core chlorophytes</taxon>
        <taxon>Chlorophyceae</taxon>
        <taxon>CS clade</taxon>
        <taxon>Chlamydomonadales</taxon>
        <taxon>Chlamydomonadaceae</taxon>
        <taxon>Chlamydomonas</taxon>
    </lineage>
</organism>
<evidence type="ECO:0000256" key="7">
    <source>
        <dbReference type="ARBA" id="ARBA00023136"/>
    </source>
</evidence>
<dbReference type="EMBL" id="HBFB01008701">
    <property type="protein sequence ID" value="CAD8671800.1"/>
    <property type="molecule type" value="Transcribed_RNA"/>
</dbReference>
<dbReference type="GO" id="GO:0045047">
    <property type="term" value="P:protein targeting to ER"/>
    <property type="evidence" value="ECO:0007669"/>
    <property type="project" value="TreeGrafter"/>
</dbReference>
<evidence type="ECO:0000256" key="2">
    <source>
        <dbReference type="ARBA" id="ARBA00009289"/>
    </source>
</evidence>
<proteinExistence type="inferred from homology"/>
<gene>
    <name evidence="10" type="ORF">CLEI1391_LOCUS4916</name>
</gene>
<comment type="subcellular location">
    <subcellularLocation>
        <location evidence="1">Endoplasmic reticulum membrane</location>
        <topology evidence="1">Single-pass type II membrane protein</topology>
    </subcellularLocation>
</comment>
<dbReference type="GO" id="GO:0006465">
    <property type="term" value="P:signal peptide processing"/>
    <property type="evidence" value="ECO:0007669"/>
    <property type="project" value="UniProtKB-UniRule"/>
</dbReference>
<reference evidence="10" key="1">
    <citation type="submission" date="2021-01" db="EMBL/GenBank/DDBJ databases">
        <authorList>
            <person name="Corre E."/>
            <person name="Pelletier E."/>
            <person name="Niang G."/>
            <person name="Scheremetjew M."/>
            <person name="Finn R."/>
            <person name="Kale V."/>
            <person name="Holt S."/>
            <person name="Cochrane G."/>
            <person name="Meng A."/>
            <person name="Brown T."/>
            <person name="Cohen L."/>
        </authorList>
    </citation>
    <scope>NUCLEOTIDE SEQUENCE</scope>
    <source>
        <strain evidence="10">SAG 11-49</strain>
    </source>
</reference>
<comment type="similarity">
    <text evidence="2 9">Belongs to the SPCS3 family.</text>
</comment>
<dbReference type="GO" id="GO:0005787">
    <property type="term" value="C:signal peptidase complex"/>
    <property type="evidence" value="ECO:0007669"/>
    <property type="project" value="UniProtKB-UniRule"/>
</dbReference>
<evidence type="ECO:0000256" key="5">
    <source>
        <dbReference type="ARBA" id="ARBA00022968"/>
    </source>
</evidence>
<evidence type="ECO:0000256" key="3">
    <source>
        <dbReference type="ARBA" id="ARBA00022692"/>
    </source>
</evidence>
<keyword evidence="3 9" id="KW-0812">Transmembrane</keyword>